<sequence>MSTEAAAAMSTVPLRLPSLSAPPAGVPLRAPVHPGRFLERQYLVPLAINQTRAAELLGVSRRRVNELVMGHRAMSPDTALRCALAFGTGADFWLHLQAQWDCYHAWRALRRQALRCGGVLPPAPRTCAAAEAA</sequence>
<dbReference type="NCBIfam" id="TIGR02607">
    <property type="entry name" value="antidote_HigA"/>
    <property type="match status" value="1"/>
</dbReference>
<accession>A0A221KEZ4</accession>
<dbReference type="CDD" id="cd00093">
    <property type="entry name" value="HTH_XRE"/>
    <property type="match status" value="1"/>
</dbReference>
<dbReference type="PANTHER" id="PTHR36924:SF1">
    <property type="entry name" value="ANTITOXIN HIGA-1"/>
    <property type="match status" value="1"/>
</dbReference>
<reference evidence="3 4" key="1">
    <citation type="submission" date="2017-07" db="EMBL/GenBank/DDBJ databases">
        <title>Complete Genome Sequence of the cosmetic ferment Vitreoscilla filiformis (ATCC15551).</title>
        <authorList>
            <person name="Contreras S."/>
            <person name="Sagory-Zalkind P."/>
            <person name="Blanquart H."/>
            <person name="Iltis A."/>
            <person name="Morand S.C."/>
        </authorList>
    </citation>
    <scope>NUCLEOTIDE SEQUENCE [LARGE SCALE GENOMIC DNA]</scope>
    <source>
        <strain evidence="3 4">ATCC 15551</strain>
    </source>
</reference>
<dbReference type="GO" id="GO:0003677">
    <property type="term" value="F:DNA binding"/>
    <property type="evidence" value="ECO:0007669"/>
    <property type="project" value="UniProtKB-KW"/>
</dbReference>
<evidence type="ECO:0000313" key="4">
    <source>
        <dbReference type="Proteomes" id="UP000199729"/>
    </source>
</evidence>
<dbReference type="PANTHER" id="PTHR36924">
    <property type="entry name" value="ANTITOXIN HIGA-1"/>
    <property type="match status" value="1"/>
</dbReference>
<dbReference type="AlphaFoldDB" id="A0A221KEZ4"/>
<dbReference type="Gene3D" id="1.10.260.40">
    <property type="entry name" value="lambda repressor-like DNA-binding domains"/>
    <property type="match status" value="1"/>
</dbReference>
<keyword evidence="4" id="KW-1185">Reference proteome</keyword>
<dbReference type="InterPro" id="IPR010982">
    <property type="entry name" value="Lambda_DNA-bd_dom_sf"/>
</dbReference>
<keyword evidence="1" id="KW-0238">DNA-binding</keyword>
<name>A0A221KEZ4_VITFI</name>
<proteinExistence type="predicted"/>
<evidence type="ECO:0000313" key="3">
    <source>
        <dbReference type="EMBL" id="ASM77622.1"/>
    </source>
</evidence>
<dbReference type="KEGG" id="vff:VITFI_CDS1844"/>
<organism evidence="3 4">
    <name type="scientific">Vitreoscilla filiformis</name>
    <dbReference type="NCBI Taxonomy" id="63"/>
    <lineage>
        <taxon>Bacteria</taxon>
        <taxon>Pseudomonadati</taxon>
        <taxon>Pseudomonadota</taxon>
        <taxon>Betaproteobacteria</taxon>
        <taxon>Neisseriales</taxon>
        <taxon>Neisseriaceae</taxon>
        <taxon>Vitreoscilla</taxon>
    </lineage>
</organism>
<gene>
    <name evidence="3" type="ORF">VITFI_CDS1844</name>
</gene>
<dbReference type="EMBL" id="CP022423">
    <property type="protein sequence ID" value="ASM77622.1"/>
    <property type="molecule type" value="Genomic_DNA"/>
</dbReference>
<feature type="domain" description="HTH cro/C1-type" evidence="2">
    <location>
        <begin position="40"/>
        <end position="92"/>
    </location>
</feature>
<protein>
    <recommendedName>
        <fullName evidence="2">HTH cro/C1-type domain-containing protein</fullName>
    </recommendedName>
</protein>
<dbReference type="SUPFAM" id="SSF47413">
    <property type="entry name" value="lambda repressor-like DNA-binding domains"/>
    <property type="match status" value="1"/>
</dbReference>
<dbReference type="Proteomes" id="UP000199729">
    <property type="component" value="Chromosome"/>
</dbReference>
<dbReference type="InterPro" id="IPR013430">
    <property type="entry name" value="Toxin_antidote_HigA"/>
</dbReference>
<evidence type="ECO:0000256" key="1">
    <source>
        <dbReference type="ARBA" id="ARBA00023125"/>
    </source>
</evidence>
<dbReference type="Pfam" id="PF01381">
    <property type="entry name" value="HTH_3"/>
    <property type="match status" value="1"/>
</dbReference>
<evidence type="ECO:0000259" key="2">
    <source>
        <dbReference type="Pfam" id="PF01381"/>
    </source>
</evidence>
<dbReference type="InterPro" id="IPR001387">
    <property type="entry name" value="Cro/C1-type_HTH"/>
</dbReference>